<gene>
    <name evidence="1" type="ORF">CVLEPA_LOCUS19675</name>
</gene>
<name>A0ABP0G706_CLALP</name>
<protein>
    <recommendedName>
        <fullName evidence="3">Transposase</fullName>
    </recommendedName>
</protein>
<dbReference type="EMBL" id="CAWYQH010000104">
    <property type="protein sequence ID" value="CAK8687608.1"/>
    <property type="molecule type" value="Genomic_DNA"/>
</dbReference>
<evidence type="ECO:0000313" key="2">
    <source>
        <dbReference type="Proteomes" id="UP001642483"/>
    </source>
</evidence>
<evidence type="ECO:0000313" key="1">
    <source>
        <dbReference type="EMBL" id="CAK8687608.1"/>
    </source>
</evidence>
<feature type="non-terminal residue" evidence="1">
    <location>
        <position position="1"/>
    </location>
</feature>
<dbReference type="Proteomes" id="UP001642483">
    <property type="component" value="Unassembled WGS sequence"/>
</dbReference>
<accession>A0ABP0G706</accession>
<proteinExistence type="predicted"/>
<sequence>KTRVRVPSQAAVSKAITKAEMAWNCRRKITGISVTTSKVEAFYSAMNVFEVLIQTEDIFEILQK</sequence>
<keyword evidence="2" id="KW-1185">Reference proteome</keyword>
<evidence type="ECO:0008006" key="3">
    <source>
        <dbReference type="Google" id="ProtNLM"/>
    </source>
</evidence>
<reference evidence="1 2" key="1">
    <citation type="submission" date="2024-02" db="EMBL/GenBank/DDBJ databases">
        <authorList>
            <person name="Daric V."/>
            <person name="Darras S."/>
        </authorList>
    </citation>
    <scope>NUCLEOTIDE SEQUENCE [LARGE SCALE GENOMIC DNA]</scope>
</reference>
<organism evidence="1 2">
    <name type="scientific">Clavelina lepadiformis</name>
    <name type="common">Light-bulb sea squirt</name>
    <name type="synonym">Ascidia lepadiformis</name>
    <dbReference type="NCBI Taxonomy" id="159417"/>
    <lineage>
        <taxon>Eukaryota</taxon>
        <taxon>Metazoa</taxon>
        <taxon>Chordata</taxon>
        <taxon>Tunicata</taxon>
        <taxon>Ascidiacea</taxon>
        <taxon>Aplousobranchia</taxon>
        <taxon>Clavelinidae</taxon>
        <taxon>Clavelina</taxon>
    </lineage>
</organism>
<comment type="caution">
    <text evidence="1">The sequence shown here is derived from an EMBL/GenBank/DDBJ whole genome shotgun (WGS) entry which is preliminary data.</text>
</comment>